<dbReference type="EMBL" id="MWPQ01000009">
    <property type="protein sequence ID" value="OPH84127.1"/>
    <property type="molecule type" value="Genomic_DNA"/>
</dbReference>
<keyword evidence="2" id="KW-1185">Reference proteome</keyword>
<evidence type="ECO:0000313" key="1">
    <source>
        <dbReference type="EMBL" id="OPH84127.1"/>
    </source>
</evidence>
<dbReference type="STRING" id="29421.B2M20_03045"/>
<dbReference type="RefSeq" id="WP_079445631.1">
    <property type="nucleotide sequence ID" value="NZ_MWPQ01000009.1"/>
</dbReference>
<evidence type="ECO:0000313" key="2">
    <source>
        <dbReference type="Proteomes" id="UP000189940"/>
    </source>
</evidence>
<reference evidence="1 2" key="1">
    <citation type="submission" date="2017-02" db="EMBL/GenBank/DDBJ databases">
        <title>Genome sequence of the nitrite-oxidizing bacterium Nitrobacter vulgaris strain Ab1.</title>
        <authorList>
            <person name="Mellbye B.L."/>
            <person name="Davis E.W."/>
            <person name="Spieck E."/>
            <person name="Chang J.H."/>
            <person name="Bottomley P.J."/>
            <person name="Sayavedra-Soto L.A."/>
        </authorList>
    </citation>
    <scope>NUCLEOTIDE SEQUENCE [LARGE SCALE GENOMIC DNA]</scope>
    <source>
        <strain evidence="1 2">Ab1</strain>
    </source>
</reference>
<organism evidence="1 2">
    <name type="scientific">Nitrobacter vulgaris</name>
    <dbReference type="NCBI Taxonomy" id="29421"/>
    <lineage>
        <taxon>Bacteria</taxon>
        <taxon>Pseudomonadati</taxon>
        <taxon>Pseudomonadota</taxon>
        <taxon>Alphaproteobacteria</taxon>
        <taxon>Hyphomicrobiales</taxon>
        <taxon>Nitrobacteraceae</taxon>
        <taxon>Nitrobacter</taxon>
    </lineage>
</organism>
<name>A0A1V4I1M4_NITVU</name>
<sequence length="71" mass="8597">MSYDDELKARELIEQYADAPQSTETSVQEFKKMLRHFLENGPGTREERMQILMRNMVELHEEYKDFLNDRN</sequence>
<accession>A0A1V4I1M4</accession>
<proteinExistence type="predicted"/>
<gene>
    <name evidence="1" type="ORF">B2M20_03045</name>
</gene>
<dbReference type="AlphaFoldDB" id="A0A1V4I1M4"/>
<comment type="caution">
    <text evidence="1">The sequence shown here is derived from an EMBL/GenBank/DDBJ whole genome shotgun (WGS) entry which is preliminary data.</text>
</comment>
<protein>
    <submittedName>
        <fullName evidence="1">Uncharacterized protein</fullName>
    </submittedName>
</protein>
<dbReference type="Proteomes" id="UP000189940">
    <property type="component" value="Unassembled WGS sequence"/>
</dbReference>